<dbReference type="AlphaFoldDB" id="A0A6J4JSP2"/>
<keyword evidence="1" id="KW-1133">Transmembrane helix</keyword>
<evidence type="ECO:0000256" key="1">
    <source>
        <dbReference type="SAM" id="Phobius"/>
    </source>
</evidence>
<proteinExistence type="predicted"/>
<organism evidence="2">
    <name type="scientific">uncultured Armatimonadetes bacterium</name>
    <dbReference type="NCBI Taxonomy" id="157466"/>
    <lineage>
        <taxon>Bacteria</taxon>
        <taxon>Bacillati</taxon>
        <taxon>Armatimonadota</taxon>
        <taxon>environmental samples</taxon>
    </lineage>
</organism>
<accession>A0A6J4JSP2</accession>
<evidence type="ECO:0000313" key="2">
    <source>
        <dbReference type="EMBL" id="CAA9286246.1"/>
    </source>
</evidence>
<keyword evidence="1" id="KW-0812">Transmembrane</keyword>
<protein>
    <submittedName>
        <fullName evidence="2">Uncharacterized protein</fullName>
    </submittedName>
</protein>
<keyword evidence="1" id="KW-0472">Membrane</keyword>
<sequence>MATKYEWGGGWCTGCGRRRGADGRCANCDAWWASPLVAVGGPMVLGTTALLTIGIWFLKGSEPAPPPRPVSAPALVAAAPSPGFAVASPHPLRAPRTVRVAPPPPPPPLPWAEFDAADTANEAVNRLPRPTGTADASSDLRRLSARAEAAVVTDDATRVLAGQGPATGAPITYIEAPPPIYQEVPPAAPEPIVPTTTPL</sequence>
<feature type="transmembrane region" description="Helical" evidence="1">
    <location>
        <begin position="36"/>
        <end position="58"/>
    </location>
</feature>
<name>A0A6J4JSP2_9BACT</name>
<gene>
    <name evidence="2" type="ORF">AVDCRST_MAG63-4006</name>
</gene>
<reference evidence="2" key="1">
    <citation type="submission" date="2020-02" db="EMBL/GenBank/DDBJ databases">
        <authorList>
            <person name="Meier V. D."/>
        </authorList>
    </citation>
    <scope>NUCLEOTIDE SEQUENCE</scope>
    <source>
        <strain evidence="2">AVDCRST_MAG63</strain>
    </source>
</reference>
<dbReference type="EMBL" id="CADCTO010000545">
    <property type="protein sequence ID" value="CAA9286246.1"/>
    <property type="molecule type" value="Genomic_DNA"/>
</dbReference>